<name>A0A9Q3F9X7_9BASI</name>
<protein>
    <submittedName>
        <fullName evidence="1">Uncharacterized protein</fullName>
    </submittedName>
</protein>
<reference evidence="1" key="1">
    <citation type="submission" date="2021-03" db="EMBL/GenBank/DDBJ databases">
        <title>Draft genome sequence of rust myrtle Austropuccinia psidii MF-1, a brazilian biotype.</title>
        <authorList>
            <person name="Quecine M.C."/>
            <person name="Pachon D.M.R."/>
            <person name="Bonatelli M.L."/>
            <person name="Correr F.H."/>
            <person name="Franceschini L.M."/>
            <person name="Leite T.F."/>
            <person name="Margarido G.R.A."/>
            <person name="Almeida C.A."/>
            <person name="Ferrarezi J.A."/>
            <person name="Labate C.A."/>
        </authorList>
    </citation>
    <scope>NUCLEOTIDE SEQUENCE</scope>
    <source>
        <strain evidence="1">MF-1</strain>
    </source>
</reference>
<organism evidence="1 2">
    <name type="scientific">Austropuccinia psidii MF-1</name>
    <dbReference type="NCBI Taxonomy" id="1389203"/>
    <lineage>
        <taxon>Eukaryota</taxon>
        <taxon>Fungi</taxon>
        <taxon>Dikarya</taxon>
        <taxon>Basidiomycota</taxon>
        <taxon>Pucciniomycotina</taxon>
        <taxon>Pucciniomycetes</taxon>
        <taxon>Pucciniales</taxon>
        <taxon>Sphaerophragmiaceae</taxon>
        <taxon>Austropuccinia</taxon>
    </lineage>
</organism>
<accession>A0A9Q3F9X7</accession>
<evidence type="ECO:0000313" key="1">
    <source>
        <dbReference type="EMBL" id="MBW0536253.1"/>
    </source>
</evidence>
<gene>
    <name evidence="1" type="ORF">O181_075968</name>
</gene>
<dbReference type="AlphaFoldDB" id="A0A9Q3F9X7"/>
<evidence type="ECO:0000313" key="2">
    <source>
        <dbReference type="Proteomes" id="UP000765509"/>
    </source>
</evidence>
<keyword evidence="2" id="KW-1185">Reference proteome</keyword>
<sequence length="155" mass="16918">MSREDQVNPISYAIISISSKFSFRESIPLESLCPIHLNSLNSLLPYLGAQELTIQGMRVLSQPRVMTLLHGCCSNPAWNQAGANWPHHIFYGQLAPLAIATSPGLSWPQSLFIASGHILPSLAFLANFHIPNPQASIFVFGPGGVRLSPRGFWAP</sequence>
<proteinExistence type="predicted"/>
<dbReference type="EMBL" id="AVOT02040997">
    <property type="protein sequence ID" value="MBW0536253.1"/>
    <property type="molecule type" value="Genomic_DNA"/>
</dbReference>
<dbReference type="Proteomes" id="UP000765509">
    <property type="component" value="Unassembled WGS sequence"/>
</dbReference>
<comment type="caution">
    <text evidence="1">The sequence shown here is derived from an EMBL/GenBank/DDBJ whole genome shotgun (WGS) entry which is preliminary data.</text>
</comment>